<evidence type="ECO:0000313" key="3">
    <source>
        <dbReference type="Proteomes" id="UP000887574"/>
    </source>
</evidence>
<evidence type="ECO:0000259" key="2">
    <source>
        <dbReference type="Pfam" id="PF00293"/>
    </source>
</evidence>
<evidence type="ECO:0000256" key="1">
    <source>
        <dbReference type="SAM" id="MobiDB-lite"/>
    </source>
</evidence>
<dbReference type="WBParaSite" id="jg10865">
    <property type="protein sequence ID" value="jg10865"/>
    <property type="gene ID" value="jg10865"/>
</dbReference>
<feature type="domain" description="Nudix hydrolase" evidence="2">
    <location>
        <begin position="52"/>
        <end position="137"/>
    </location>
</feature>
<sequence>MDGEEGSGRNEAGNKQKFMVLCVNGYGKDFKVMLIIAMNKDKKPVQCSVIPGAHREVLEEAETYVGPDNLTLVGSFPDLEENKKIKKDTALYISRYCRDATAEELEGVDLSEARAPQWMTEKEAKKQIKPSQRKMLDAGIKAGKK</sequence>
<evidence type="ECO:0000313" key="4">
    <source>
        <dbReference type="WBParaSite" id="jg10865"/>
    </source>
</evidence>
<name>A0A915CPX5_9BILA</name>
<reference evidence="4" key="1">
    <citation type="submission" date="2022-11" db="UniProtKB">
        <authorList>
            <consortium name="WormBaseParasite"/>
        </authorList>
    </citation>
    <scope>IDENTIFICATION</scope>
</reference>
<accession>A0A915CPX5</accession>
<dbReference type="InterPro" id="IPR015797">
    <property type="entry name" value="NUDIX_hydrolase-like_dom_sf"/>
</dbReference>
<dbReference type="Gene3D" id="3.90.79.10">
    <property type="entry name" value="Nucleoside Triphosphate Pyrophosphohydrolase"/>
    <property type="match status" value="1"/>
</dbReference>
<dbReference type="SUPFAM" id="SSF55811">
    <property type="entry name" value="Nudix"/>
    <property type="match status" value="1"/>
</dbReference>
<organism evidence="3 4">
    <name type="scientific">Ditylenchus dipsaci</name>
    <dbReference type="NCBI Taxonomy" id="166011"/>
    <lineage>
        <taxon>Eukaryota</taxon>
        <taxon>Metazoa</taxon>
        <taxon>Ecdysozoa</taxon>
        <taxon>Nematoda</taxon>
        <taxon>Chromadorea</taxon>
        <taxon>Rhabditida</taxon>
        <taxon>Tylenchina</taxon>
        <taxon>Tylenchomorpha</taxon>
        <taxon>Sphaerularioidea</taxon>
        <taxon>Anguinidae</taxon>
        <taxon>Anguininae</taxon>
        <taxon>Ditylenchus</taxon>
    </lineage>
</organism>
<proteinExistence type="predicted"/>
<feature type="region of interest" description="Disordered" evidence="1">
    <location>
        <begin position="121"/>
        <end position="145"/>
    </location>
</feature>
<keyword evidence="3" id="KW-1185">Reference proteome</keyword>
<dbReference type="AlphaFoldDB" id="A0A915CPX5"/>
<dbReference type="Proteomes" id="UP000887574">
    <property type="component" value="Unplaced"/>
</dbReference>
<protein>
    <submittedName>
        <fullName evidence="4">Nudix hydrolase domain-containing protein</fullName>
    </submittedName>
</protein>
<dbReference type="Pfam" id="PF00293">
    <property type="entry name" value="NUDIX"/>
    <property type="match status" value="1"/>
</dbReference>
<dbReference type="InterPro" id="IPR000086">
    <property type="entry name" value="NUDIX_hydrolase_dom"/>
</dbReference>